<dbReference type="InterPro" id="IPR036390">
    <property type="entry name" value="WH_DNA-bd_sf"/>
</dbReference>
<dbReference type="SUPFAM" id="SSF46785">
    <property type="entry name" value="Winged helix' DNA-binding domain"/>
    <property type="match status" value="1"/>
</dbReference>
<organism evidence="1 2">
    <name type="scientific">Streptomyces peucetius</name>
    <dbReference type="NCBI Taxonomy" id="1950"/>
    <lineage>
        <taxon>Bacteria</taxon>
        <taxon>Bacillati</taxon>
        <taxon>Actinomycetota</taxon>
        <taxon>Actinomycetes</taxon>
        <taxon>Kitasatosporales</taxon>
        <taxon>Streptomycetaceae</taxon>
        <taxon>Streptomyces</taxon>
    </lineage>
</organism>
<dbReference type="Proteomes" id="UP001163878">
    <property type="component" value="Chromosome"/>
</dbReference>
<reference evidence="1" key="1">
    <citation type="submission" date="2022-10" db="EMBL/GenBank/DDBJ databases">
        <title>Cytochrome P450 Catalyzes Benzene Ring Formation in the Biosynthesis of Trialkyl-Substituted Aromatic Polyketides.</title>
        <authorList>
            <person name="Zhao E."/>
            <person name="Ge H."/>
        </authorList>
    </citation>
    <scope>NUCLEOTIDE SEQUENCE</scope>
    <source>
        <strain evidence="1">NA0869</strain>
    </source>
</reference>
<dbReference type="EMBL" id="CP107567">
    <property type="protein sequence ID" value="UYQ65055.1"/>
    <property type="molecule type" value="Genomic_DNA"/>
</dbReference>
<name>A0ABY6IFV8_STRPE</name>
<sequence length="338" mass="36479">MLRICFTGQDLGRVRFAQQPDAMWETVLSLHQLVRPDPFFAAWCRRTRAALAAVGSGHEVRMLTALAPRASYFPDFLTPAGGAGAEPVLHAGLDMVLSTGRDRLRADIARLVEGRSRPSAWLDEIASGRVRALRRLGTVLHRYYGVAVAPHAAASAACTHRDRQRRVRDVLQHGSESMLANLGPTCRWKSPVLEIDYPVEQQLHLEGRGLTIIPSFFCHDHPITLALPELPPVLVYPVARKPLWIPEPAAGAADGPGLDELLGATRAAVLHCLGVSHSTTTLAARLRISTTAASRHTAALRAAGLVATERRGVCVRHSRTALGTALVHGGHSSVLEGV</sequence>
<dbReference type="RefSeq" id="WP_264247918.1">
    <property type="nucleotide sequence ID" value="NZ_CP107567.1"/>
</dbReference>
<evidence type="ECO:0000313" key="2">
    <source>
        <dbReference type="Proteomes" id="UP001163878"/>
    </source>
</evidence>
<keyword evidence="2" id="KW-1185">Reference proteome</keyword>
<dbReference type="Gene3D" id="1.10.10.10">
    <property type="entry name" value="Winged helix-like DNA-binding domain superfamily/Winged helix DNA-binding domain"/>
    <property type="match status" value="1"/>
</dbReference>
<proteinExistence type="predicted"/>
<accession>A0ABY6IFV8</accession>
<dbReference type="InterPro" id="IPR036388">
    <property type="entry name" value="WH-like_DNA-bd_sf"/>
</dbReference>
<protein>
    <submittedName>
        <fullName evidence="1">Transcriptional regulator</fullName>
    </submittedName>
</protein>
<gene>
    <name evidence="1" type="ORF">OGH68_28745</name>
</gene>
<evidence type="ECO:0000313" key="1">
    <source>
        <dbReference type="EMBL" id="UYQ65055.1"/>
    </source>
</evidence>